<keyword evidence="6 9" id="KW-0819">tRNA processing</keyword>
<dbReference type="UniPathway" id="UPA00989"/>
<dbReference type="InterPro" id="IPR055361">
    <property type="entry name" value="tRNA_methyltr_TrmB_bact"/>
</dbReference>
<evidence type="ECO:0000256" key="6">
    <source>
        <dbReference type="ARBA" id="ARBA00022694"/>
    </source>
</evidence>
<evidence type="ECO:0000256" key="5">
    <source>
        <dbReference type="ARBA" id="ARBA00022691"/>
    </source>
</evidence>
<evidence type="ECO:0000256" key="8">
    <source>
        <dbReference type="ARBA" id="ARBA00060767"/>
    </source>
</evidence>
<evidence type="ECO:0000256" key="2">
    <source>
        <dbReference type="ARBA" id="ARBA00003015"/>
    </source>
</evidence>
<evidence type="ECO:0000313" key="11">
    <source>
        <dbReference type="Proteomes" id="UP000541636"/>
    </source>
</evidence>
<comment type="similarity">
    <text evidence="8 9">Belongs to the class I-like SAM-binding methyltransferase superfamily. TrmB family.</text>
</comment>
<dbReference type="Pfam" id="PF02390">
    <property type="entry name" value="Methyltransf_4"/>
    <property type="match status" value="1"/>
</dbReference>
<dbReference type="PROSITE" id="PS51625">
    <property type="entry name" value="SAM_MT_TRMB"/>
    <property type="match status" value="1"/>
</dbReference>
<evidence type="ECO:0000256" key="4">
    <source>
        <dbReference type="ARBA" id="ARBA00022679"/>
    </source>
</evidence>
<evidence type="ECO:0000313" key="10">
    <source>
        <dbReference type="EMBL" id="NKZ39429.1"/>
    </source>
</evidence>
<feature type="binding site" evidence="9">
    <location>
        <position position="147"/>
    </location>
    <ligand>
        <name>substrate</name>
    </ligand>
</feature>
<dbReference type="Gene3D" id="3.40.50.150">
    <property type="entry name" value="Vaccinia Virus protein VP39"/>
    <property type="match status" value="1"/>
</dbReference>
<evidence type="ECO:0000256" key="9">
    <source>
        <dbReference type="HAMAP-Rule" id="MF_01057"/>
    </source>
</evidence>
<feature type="binding site" evidence="9">
    <location>
        <begin position="216"/>
        <end position="219"/>
    </location>
    <ligand>
        <name>substrate</name>
    </ligand>
</feature>
<gene>
    <name evidence="9 10" type="primary">trmB</name>
    <name evidence="10" type="ORF">HF690_10765</name>
</gene>
<dbReference type="NCBIfam" id="TIGR00091">
    <property type="entry name" value="tRNA (guanosine(46)-N7)-methyltransferase TrmB"/>
    <property type="match status" value="1"/>
</dbReference>
<reference evidence="10 11" key="1">
    <citation type="journal article" date="2017" name="Int. J. Syst. Evol. Microbiol.">
        <title>Oleiagrimonas citrea sp. nov., a marine bacterium isolated from tidal flat sediment and emended description of the genus Oleiagrimonas Fang et al. 2015 and Oleiagrimonas soli.</title>
        <authorList>
            <person name="Yang S.H."/>
            <person name="Seo H.S."/>
            <person name="Seong C.N."/>
            <person name="Kwon K.K."/>
        </authorList>
    </citation>
    <scope>NUCLEOTIDE SEQUENCE [LARGE SCALE GENOMIC DNA]</scope>
    <source>
        <strain evidence="10 11">MEBiC09124</strain>
    </source>
</reference>
<dbReference type="GO" id="GO:0008176">
    <property type="term" value="F:tRNA (guanine(46)-N7)-methyltransferase activity"/>
    <property type="evidence" value="ECO:0007669"/>
    <property type="project" value="UniProtKB-UniRule"/>
</dbReference>
<protein>
    <recommendedName>
        <fullName evidence="9">tRNA (guanine-N(7)-)-methyltransferase</fullName>
        <ecNumber evidence="9">2.1.1.33</ecNumber>
    </recommendedName>
    <alternativeName>
        <fullName evidence="9">tRNA (guanine(46)-N(7))-methyltransferase</fullName>
    </alternativeName>
    <alternativeName>
        <fullName evidence="9">tRNA(m7G46)-methyltransferase</fullName>
    </alternativeName>
</protein>
<feature type="binding site" evidence="9">
    <location>
        <position position="179"/>
    </location>
    <ligand>
        <name>substrate</name>
    </ligand>
</feature>
<dbReference type="RefSeq" id="WP_113063814.1">
    <property type="nucleotide sequence ID" value="NZ_JAAZQD010000004.1"/>
</dbReference>
<proteinExistence type="inferred from homology"/>
<comment type="function">
    <text evidence="2 9">Catalyzes the formation of N(7)-methylguanine at position 46 (m7G46) in tRNA.</text>
</comment>
<dbReference type="InterPro" id="IPR029063">
    <property type="entry name" value="SAM-dependent_MTases_sf"/>
</dbReference>
<comment type="caution">
    <text evidence="10">The sequence shown here is derived from an EMBL/GenBank/DDBJ whole genome shotgun (WGS) entry which is preliminary data.</text>
</comment>
<feature type="binding site" evidence="9">
    <location>
        <position position="120"/>
    </location>
    <ligand>
        <name>S-adenosyl-L-methionine</name>
        <dbReference type="ChEBI" id="CHEBI:59789"/>
    </ligand>
</feature>
<accession>A0A846ZPK8</accession>
<dbReference type="GO" id="GO:0043527">
    <property type="term" value="C:tRNA methyltransferase complex"/>
    <property type="evidence" value="ECO:0007669"/>
    <property type="project" value="TreeGrafter"/>
</dbReference>
<dbReference type="FunFam" id="3.40.50.150:FF:000035">
    <property type="entry name" value="tRNA (guanine-N(7)-)-methyltransferase"/>
    <property type="match status" value="1"/>
</dbReference>
<evidence type="ECO:0000256" key="1">
    <source>
        <dbReference type="ARBA" id="ARBA00000142"/>
    </source>
</evidence>
<comment type="caution">
    <text evidence="9">Lacks conserved residue(s) required for the propagation of feature annotation.</text>
</comment>
<feature type="binding site" evidence="9">
    <location>
        <position position="68"/>
    </location>
    <ligand>
        <name>S-adenosyl-L-methionine</name>
        <dbReference type="ChEBI" id="CHEBI:59789"/>
    </ligand>
</feature>
<evidence type="ECO:0000256" key="3">
    <source>
        <dbReference type="ARBA" id="ARBA00022603"/>
    </source>
</evidence>
<organism evidence="10 11">
    <name type="scientific">Oleiagrimonas citrea</name>
    <dbReference type="NCBI Taxonomy" id="1665687"/>
    <lineage>
        <taxon>Bacteria</taxon>
        <taxon>Pseudomonadati</taxon>
        <taxon>Pseudomonadota</taxon>
        <taxon>Gammaproteobacteria</taxon>
        <taxon>Lysobacterales</taxon>
        <taxon>Rhodanobacteraceae</taxon>
        <taxon>Oleiagrimonas</taxon>
    </lineage>
</organism>
<keyword evidence="11" id="KW-1185">Reference proteome</keyword>
<feature type="binding site" evidence="9">
    <location>
        <position position="143"/>
    </location>
    <ligand>
        <name>S-adenosyl-L-methionine</name>
        <dbReference type="ChEBI" id="CHEBI:59789"/>
    </ligand>
</feature>
<evidence type="ECO:0000256" key="7">
    <source>
        <dbReference type="ARBA" id="ARBA00060552"/>
    </source>
</evidence>
<dbReference type="SUPFAM" id="SSF53335">
    <property type="entry name" value="S-adenosyl-L-methionine-dependent methyltransferases"/>
    <property type="match status" value="1"/>
</dbReference>
<dbReference type="CDD" id="cd02440">
    <property type="entry name" value="AdoMet_MTases"/>
    <property type="match status" value="1"/>
</dbReference>
<feature type="binding site" evidence="9">
    <location>
        <position position="93"/>
    </location>
    <ligand>
        <name>S-adenosyl-L-methionine</name>
        <dbReference type="ChEBI" id="CHEBI:59789"/>
    </ligand>
</feature>
<keyword evidence="5 9" id="KW-0949">S-adenosyl-L-methionine</keyword>
<dbReference type="PANTHER" id="PTHR23417:SF14">
    <property type="entry name" value="PENTACOTRIPEPTIDE-REPEAT REGION OF PRORP DOMAIN-CONTAINING PROTEIN"/>
    <property type="match status" value="1"/>
</dbReference>
<dbReference type="InterPro" id="IPR003358">
    <property type="entry name" value="tRNA_(Gua-N-7)_MeTrfase_Trmb"/>
</dbReference>
<sequence length="237" mass="27392">MTGSDPSSDHKDTDRRRPVRSFVLREGRITPAQQRAFDAHWARFGLDYKGQPRDLDAVFDRRAPRVLEIGFGNGEALAWAATHDPDRDYIGVEVHRPGVGRLMNALAEAEATNVRIYRHDAVEVLREEIAPESLDEVRVWFPDPWPKKRHHKRRLIQPDFVALIATRVRPGGLLHLATDWAEYAEHMIEVMEASSAWRNREGPGNVSERPAWRIETHFERRGLRLGHDVCDLIYERQ</sequence>
<dbReference type="EMBL" id="JAAZQD010000004">
    <property type="protein sequence ID" value="NKZ39429.1"/>
    <property type="molecule type" value="Genomic_DNA"/>
</dbReference>
<dbReference type="AlphaFoldDB" id="A0A846ZPK8"/>
<name>A0A846ZPK8_9GAMM</name>
<comment type="catalytic activity">
    <reaction evidence="1 9">
        <text>guanosine(46) in tRNA + S-adenosyl-L-methionine = N(7)-methylguanosine(46) in tRNA + S-adenosyl-L-homocysteine</text>
        <dbReference type="Rhea" id="RHEA:42708"/>
        <dbReference type="Rhea" id="RHEA-COMP:10188"/>
        <dbReference type="Rhea" id="RHEA-COMP:10189"/>
        <dbReference type="ChEBI" id="CHEBI:57856"/>
        <dbReference type="ChEBI" id="CHEBI:59789"/>
        <dbReference type="ChEBI" id="CHEBI:74269"/>
        <dbReference type="ChEBI" id="CHEBI:74480"/>
        <dbReference type="EC" id="2.1.1.33"/>
    </reaction>
</comment>
<dbReference type="PANTHER" id="PTHR23417">
    <property type="entry name" value="3-DEOXY-D-MANNO-OCTULOSONIC-ACID TRANSFERASE/TRNA GUANINE-N 7 - -METHYLTRANSFERASE"/>
    <property type="match status" value="1"/>
</dbReference>
<keyword evidence="4 9" id="KW-0808">Transferase</keyword>
<dbReference type="EC" id="2.1.1.33" evidence="9"/>
<dbReference type="Proteomes" id="UP000541636">
    <property type="component" value="Unassembled WGS sequence"/>
</dbReference>
<keyword evidence="3 9" id="KW-0489">Methyltransferase</keyword>
<dbReference type="HAMAP" id="MF_01057">
    <property type="entry name" value="tRNA_methyltr_TrmB"/>
    <property type="match status" value="1"/>
</dbReference>
<comment type="pathway">
    <text evidence="7 9">tRNA modification; N(7)-methylguanine-tRNA biosynthesis.</text>
</comment>